<evidence type="ECO:0000313" key="2">
    <source>
        <dbReference type="Proteomes" id="UP000593567"/>
    </source>
</evidence>
<dbReference type="AlphaFoldDB" id="A0A7J7J6H2"/>
<proteinExistence type="predicted"/>
<dbReference type="EMBL" id="VXIV02003064">
    <property type="protein sequence ID" value="KAF6021334.1"/>
    <property type="molecule type" value="Genomic_DNA"/>
</dbReference>
<sequence length="87" mass="10000">MYIVSSTTKPTKTAPSEVSELTIVWVEDVSLVSKLGTTGCYVHLILRSLERKRTRLWSEHLNYIWSVLGDISQLHGNLRRGSKWTLR</sequence>
<organism evidence="1 2">
    <name type="scientific">Bugula neritina</name>
    <name type="common">Brown bryozoan</name>
    <name type="synonym">Sertularia neritina</name>
    <dbReference type="NCBI Taxonomy" id="10212"/>
    <lineage>
        <taxon>Eukaryota</taxon>
        <taxon>Metazoa</taxon>
        <taxon>Spiralia</taxon>
        <taxon>Lophotrochozoa</taxon>
        <taxon>Bryozoa</taxon>
        <taxon>Gymnolaemata</taxon>
        <taxon>Cheilostomatida</taxon>
        <taxon>Flustrina</taxon>
        <taxon>Buguloidea</taxon>
        <taxon>Bugulidae</taxon>
        <taxon>Bugula</taxon>
    </lineage>
</organism>
<evidence type="ECO:0000313" key="1">
    <source>
        <dbReference type="EMBL" id="KAF6021334.1"/>
    </source>
</evidence>
<protein>
    <submittedName>
        <fullName evidence="1">Uncharacterized protein</fullName>
    </submittedName>
</protein>
<name>A0A7J7J6H2_BUGNE</name>
<accession>A0A7J7J6H2</accession>
<reference evidence="1" key="1">
    <citation type="submission" date="2020-06" db="EMBL/GenBank/DDBJ databases">
        <title>Draft genome of Bugula neritina, a colonial animal packing powerful symbionts and potential medicines.</title>
        <authorList>
            <person name="Rayko M."/>
        </authorList>
    </citation>
    <scope>NUCLEOTIDE SEQUENCE [LARGE SCALE GENOMIC DNA]</scope>
    <source>
        <strain evidence="1">Kwan_BN1</strain>
    </source>
</reference>
<dbReference type="Proteomes" id="UP000593567">
    <property type="component" value="Unassembled WGS sequence"/>
</dbReference>
<comment type="caution">
    <text evidence="1">The sequence shown here is derived from an EMBL/GenBank/DDBJ whole genome shotgun (WGS) entry which is preliminary data.</text>
</comment>
<gene>
    <name evidence="1" type="ORF">EB796_020356</name>
</gene>
<keyword evidence="2" id="KW-1185">Reference proteome</keyword>